<dbReference type="PANTHER" id="PTHR47091:SF2">
    <property type="entry name" value="ALPHA-PROTEIN KINASE 2"/>
    <property type="match status" value="1"/>
</dbReference>
<keyword evidence="6" id="KW-1015">Disulfide bond</keyword>
<dbReference type="InterPro" id="IPR036179">
    <property type="entry name" value="Ig-like_dom_sf"/>
</dbReference>
<dbReference type="InterPro" id="IPR013783">
    <property type="entry name" value="Ig-like_fold"/>
</dbReference>
<feature type="compositionally biased region" description="Basic and acidic residues" evidence="10">
    <location>
        <begin position="803"/>
        <end position="817"/>
    </location>
</feature>
<keyword evidence="7" id="KW-0393">Immunoglobulin domain</keyword>
<feature type="domain" description="Alpha-type protein kinase" evidence="12">
    <location>
        <begin position="1159"/>
        <end position="1396"/>
    </location>
</feature>
<dbReference type="SUPFAM" id="SSF48726">
    <property type="entry name" value="Immunoglobulin"/>
    <property type="match status" value="1"/>
</dbReference>
<evidence type="ECO:0000256" key="2">
    <source>
        <dbReference type="ARBA" id="ARBA00012513"/>
    </source>
</evidence>
<evidence type="ECO:0000256" key="8">
    <source>
        <dbReference type="ARBA" id="ARBA00047899"/>
    </source>
</evidence>
<dbReference type="InterPro" id="IPR011009">
    <property type="entry name" value="Kinase-like_dom_sf"/>
</dbReference>
<feature type="compositionally biased region" description="Polar residues" evidence="10">
    <location>
        <begin position="1"/>
        <end position="14"/>
    </location>
</feature>
<dbReference type="PROSITE" id="PS50835">
    <property type="entry name" value="IG_LIKE"/>
    <property type="match status" value="1"/>
</dbReference>
<dbReference type="GeneTree" id="ENSGT00940000160524"/>
<evidence type="ECO:0000256" key="6">
    <source>
        <dbReference type="ARBA" id="ARBA00023157"/>
    </source>
</evidence>
<dbReference type="Gene3D" id="3.20.200.10">
    <property type="entry name" value="MHCK/EF2 kinase"/>
    <property type="match status" value="1"/>
</dbReference>
<keyword evidence="14" id="KW-1185">Reference proteome</keyword>
<reference evidence="13" key="2">
    <citation type="submission" date="2025-09" db="UniProtKB">
        <authorList>
            <consortium name="Ensembl"/>
        </authorList>
    </citation>
    <scope>IDENTIFICATION</scope>
</reference>
<evidence type="ECO:0000256" key="7">
    <source>
        <dbReference type="ARBA" id="ARBA00023319"/>
    </source>
</evidence>
<dbReference type="PROSITE" id="PS51158">
    <property type="entry name" value="ALPHA_KINASE"/>
    <property type="match status" value="1"/>
</dbReference>
<dbReference type="Ensembl" id="ENSOSIT00000032721.1">
    <property type="protein sequence ID" value="ENSOSIP00000031049.1"/>
    <property type="gene ID" value="ENSOSIG00000015937.1"/>
</dbReference>
<dbReference type="GO" id="GO:0005524">
    <property type="term" value="F:ATP binding"/>
    <property type="evidence" value="ECO:0007669"/>
    <property type="project" value="InterPro"/>
</dbReference>
<reference evidence="13" key="1">
    <citation type="submission" date="2025-08" db="UniProtKB">
        <authorList>
            <consortium name="Ensembl"/>
        </authorList>
    </citation>
    <scope>IDENTIFICATION</scope>
</reference>
<dbReference type="Proteomes" id="UP000694383">
    <property type="component" value="Unplaced"/>
</dbReference>
<proteinExistence type="inferred from homology"/>
<feature type="region of interest" description="Disordered" evidence="10">
    <location>
        <begin position="925"/>
        <end position="973"/>
    </location>
</feature>
<keyword evidence="5" id="KW-0418">Kinase</keyword>
<comment type="catalytic activity">
    <reaction evidence="9">
        <text>L-seryl-[protein] + ATP = O-phospho-L-seryl-[protein] + ADP + H(+)</text>
        <dbReference type="Rhea" id="RHEA:17989"/>
        <dbReference type="Rhea" id="RHEA-COMP:9863"/>
        <dbReference type="Rhea" id="RHEA-COMP:11604"/>
        <dbReference type="ChEBI" id="CHEBI:15378"/>
        <dbReference type="ChEBI" id="CHEBI:29999"/>
        <dbReference type="ChEBI" id="CHEBI:30616"/>
        <dbReference type="ChEBI" id="CHEBI:83421"/>
        <dbReference type="ChEBI" id="CHEBI:456216"/>
        <dbReference type="EC" id="2.7.11.1"/>
    </reaction>
</comment>
<sequence length="1431" mass="157184">MDLCSSMTQRQSEPALTEIQDEDSSKDSGFLSEYAAETETEWSDQLALDVSSEERSLQTCLPSSSKASSCALPCSEPSPAGVESRTCCCTGSSEHTLPVSPHPSFIESYTKPSVSFSPLYRHWASEASGEVSFRFEDAMDFDTEPKNPQPGPLLRLASSQSDSLESNEALAPMLDLYSFESGPHDFILSQAVDPLGITCPEFCPLSQAEEVQLNCSCDACVSMCNSEGIQTQCHCGFSQERATEGDVSGEDQEKELCPPDVNACGGDFISIKNVRSKEVDPGLSLQLQRCDSPDDLWLDACQYLTDEDAENQEIPGKTRYWEMSRVHSVLSAPSVPPQVSDFSLEGNKWIGWCSDDNRGWGPPIERWPSVDSWASALSDLGGFAEAPPGDFTAAFAEVGGEIDALTQALEKFDTFEELETPQEYQETKTEQEGSKQTMGVQDQLLKTQSIPGSSIQSGQSSLSLCFEAGEPKLHYKASQKPNLFYDQLSTTRRSEESEILQIELPAPQHPSVVASPGKYSKGEAQGAGGITFLDAGGVVSGEDDLITLNITEETDLNVPGELQLEKPFGDVLCQVTEESGFPRLSSAVAPQVEGEGNESSTNLSCPATHHLSDSNTPDVDAQHELRARVWFDAVSDLDGAVQVKPQLGTLKSLIPFVSLDSSHSSGCQTNSYLEGEQIRRSLSDSLTADHVRQCTLCQTPDGITYEPLQEGDAGLIHKRQQKTIKAAENPPVWDLYESFLAAGKVTPEISYLRGDQNTISADRFVVSDKDRIAFITLELNDPFVQRTAKPQFELKMPHKTHKNPSEGKARSKKEKSTGHHHGSQTATMQENISHHVLTQHQESHPAYTTENSQAGLETKEDKGVIEAGVRTEKGAGKSHSKKKKKHGQNATLKSRGESFPEQENGAKPKTAKGRIDMFEAKLAAKAEKAPKDVVKAEKKGQQAEAPELQGETPQHPTDQKHLPSKTISSPTNDEVIKRLRLAGEEFSRVPSELKSKLLEFDDSVKEKEEHAQVSQKKAYSEVVKQKIPQKDEPKVLQPIHAESVSEDPQSLCLWCQLDTGLSDSTVTWSRDGTTLSEIKRSVGDDSRVSLIITNASHKDLGKYECRVSSQGFITLTYLLTYEVLSEIVIPTSPKTTPSAPAVEVCSEEEDAHCSRLLFKEDFLSDQYFGEQHPISIVTEKVHFGEGMHRRAFRTKMQAGQIPLLVPGDSCVLKVHNSLSYGTNNNKELVQKNFDLAVEIVHLKECQVQNTAREYIKAYTTAAKSVQAFGDVPEIIPIYLVHRPSNDIPYATLEEELIGDFVKYSIKDGKEINLMRRDSEAGQKCCAFQHWVYEKTDGNLLVTDMQGVGMKLTDVGIATCKKGYKGFKGNCSTSFIDQFKALHQCNKFCEILGLKSIQPKAKKPAAAPKNKPKPPAAPKKKTFGPTVKGKSQ</sequence>
<dbReference type="Gene3D" id="2.60.40.10">
    <property type="entry name" value="Immunoglobulins"/>
    <property type="match status" value="1"/>
</dbReference>
<feature type="compositionally biased region" description="Basic and acidic residues" evidence="10">
    <location>
        <begin position="925"/>
        <end position="941"/>
    </location>
</feature>
<protein>
    <recommendedName>
        <fullName evidence="2">non-specific serine/threonine protein kinase</fullName>
        <ecNumber evidence="2">2.7.11.1</ecNumber>
    </recommendedName>
</protein>
<feature type="compositionally biased region" description="Basic residues" evidence="10">
    <location>
        <begin position="876"/>
        <end position="887"/>
    </location>
</feature>
<evidence type="ECO:0000256" key="10">
    <source>
        <dbReference type="SAM" id="MobiDB-lite"/>
    </source>
</evidence>
<dbReference type="InterPro" id="IPR007110">
    <property type="entry name" value="Ig-like_dom"/>
</dbReference>
<organism evidence="13 14">
    <name type="scientific">Oryzias sinensis</name>
    <name type="common">Chinese medaka</name>
    <dbReference type="NCBI Taxonomy" id="183150"/>
    <lineage>
        <taxon>Eukaryota</taxon>
        <taxon>Metazoa</taxon>
        <taxon>Chordata</taxon>
        <taxon>Craniata</taxon>
        <taxon>Vertebrata</taxon>
        <taxon>Euteleostomi</taxon>
        <taxon>Actinopterygii</taxon>
        <taxon>Neopterygii</taxon>
        <taxon>Teleostei</taxon>
        <taxon>Neoteleostei</taxon>
        <taxon>Acanthomorphata</taxon>
        <taxon>Ovalentaria</taxon>
        <taxon>Atherinomorphae</taxon>
        <taxon>Beloniformes</taxon>
        <taxon>Adrianichthyidae</taxon>
        <taxon>Oryziinae</taxon>
        <taxon>Oryzias</taxon>
    </lineage>
</organism>
<dbReference type="InterPro" id="IPR004166">
    <property type="entry name" value="a-kinase_dom"/>
</dbReference>
<dbReference type="PANTHER" id="PTHR47091">
    <property type="entry name" value="ALPHA-PROTEIN KINASE 2-RELATED"/>
    <property type="match status" value="1"/>
</dbReference>
<dbReference type="SMART" id="SM00811">
    <property type="entry name" value="Alpha_kinase"/>
    <property type="match status" value="1"/>
</dbReference>
<evidence type="ECO:0000256" key="1">
    <source>
        <dbReference type="ARBA" id="ARBA00008651"/>
    </source>
</evidence>
<feature type="compositionally biased region" description="Basic and acidic residues" evidence="10">
    <location>
        <begin position="857"/>
        <end position="875"/>
    </location>
</feature>
<keyword evidence="3" id="KW-0723">Serine/threonine-protein kinase</keyword>
<feature type="compositionally biased region" description="Polar residues" evidence="10">
    <location>
        <begin position="839"/>
        <end position="855"/>
    </location>
</feature>
<feature type="region of interest" description="Disordered" evidence="10">
    <location>
        <begin position="1398"/>
        <end position="1431"/>
    </location>
</feature>
<comment type="similarity">
    <text evidence="1">Belongs to the protein kinase superfamily. Alpha-type protein kinase family. ALPK subfamily.</text>
</comment>
<dbReference type="CDD" id="cd00096">
    <property type="entry name" value="Ig"/>
    <property type="match status" value="1"/>
</dbReference>
<evidence type="ECO:0000259" key="12">
    <source>
        <dbReference type="PROSITE" id="PS51158"/>
    </source>
</evidence>
<dbReference type="GO" id="GO:0004674">
    <property type="term" value="F:protein serine/threonine kinase activity"/>
    <property type="evidence" value="ECO:0007669"/>
    <property type="project" value="UniProtKB-KW"/>
</dbReference>
<comment type="catalytic activity">
    <reaction evidence="8">
        <text>L-threonyl-[protein] + ATP = O-phospho-L-threonyl-[protein] + ADP + H(+)</text>
        <dbReference type="Rhea" id="RHEA:46608"/>
        <dbReference type="Rhea" id="RHEA-COMP:11060"/>
        <dbReference type="Rhea" id="RHEA-COMP:11605"/>
        <dbReference type="ChEBI" id="CHEBI:15378"/>
        <dbReference type="ChEBI" id="CHEBI:30013"/>
        <dbReference type="ChEBI" id="CHEBI:30616"/>
        <dbReference type="ChEBI" id="CHEBI:61977"/>
        <dbReference type="ChEBI" id="CHEBI:456216"/>
        <dbReference type="EC" id="2.7.11.1"/>
    </reaction>
</comment>
<evidence type="ECO:0000259" key="11">
    <source>
        <dbReference type="PROSITE" id="PS50835"/>
    </source>
</evidence>
<evidence type="ECO:0000313" key="14">
    <source>
        <dbReference type="Proteomes" id="UP000694383"/>
    </source>
</evidence>
<name>A0A8C7YPY9_9TELE</name>
<evidence type="ECO:0000256" key="5">
    <source>
        <dbReference type="ARBA" id="ARBA00022777"/>
    </source>
</evidence>
<evidence type="ECO:0000313" key="13">
    <source>
        <dbReference type="Ensembl" id="ENSOSIP00000031049.1"/>
    </source>
</evidence>
<evidence type="ECO:0000256" key="9">
    <source>
        <dbReference type="ARBA" id="ARBA00048679"/>
    </source>
</evidence>
<feature type="region of interest" description="Disordered" evidence="10">
    <location>
        <begin position="839"/>
        <end position="913"/>
    </location>
</feature>
<dbReference type="SUPFAM" id="SSF56112">
    <property type="entry name" value="Protein kinase-like (PK-like)"/>
    <property type="match status" value="1"/>
</dbReference>
<feature type="domain" description="Ig-like" evidence="11">
    <location>
        <begin position="1033"/>
        <end position="1116"/>
    </location>
</feature>
<dbReference type="Pfam" id="PF02816">
    <property type="entry name" value="Alpha_kinase"/>
    <property type="match status" value="1"/>
</dbReference>
<dbReference type="EC" id="2.7.11.1" evidence="2"/>
<accession>A0A8C7YPY9</accession>
<feature type="region of interest" description="Disordered" evidence="10">
    <location>
        <begin position="1"/>
        <end position="28"/>
    </location>
</feature>
<evidence type="ECO:0000256" key="4">
    <source>
        <dbReference type="ARBA" id="ARBA00022679"/>
    </source>
</evidence>
<dbReference type="Pfam" id="PF13927">
    <property type="entry name" value="Ig_3"/>
    <property type="match status" value="1"/>
</dbReference>
<feature type="region of interest" description="Disordered" evidence="10">
    <location>
        <begin position="793"/>
        <end position="825"/>
    </location>
</feature>
<keyword evidence="4" id="KW-0808">Transferase</keyword>
<evidence type="ECO:0000256" key="3">
    <source>
        <dbReference type="ARBA" id="ARBA00022527"/>
    </source>
</evidence>